<evidence type="ECO:0000256" key="1">
    <source>
        <dbReference type="SAM" id="Phobius"/>
    </source>
</evidence>
<feature type="transmembrane region" description="Helical" evidence="1">
    <location>
        <begin position="76"/>
        <end position="96"/>
    </location>
</feature>
<keyword evidence="3" id="KW-0482">Metalloprotease</keyword>
<keyword evidence="1" id="KW-0812">Transmembrane</keyword>
<feature type="transmembrane region" description="Helical" evidence="1">
    <location>
        <begin position="116"/>
        <end position="136"/>
    </location>
</feature>
<feature type="domain" description="CAAX prenyl protease 2/Lysostaphin resistance protein A-like" evidence="2">
    <location>
        <begin position="118"/>
        <end position="204"/>
    </location>
</feature>
<sequence>MNSKKVNLAFLVSVIIYVGGVFAISAFCPYILENVVLNNLICESMMVLPGFVVFLFSEKEKVEFLSFHRIKTGTLLAVIPFTLFSMPLISLANLLSQFFTTNRVIEAMETTDMGQIAFLPLLFSAGIFAPFCEELLCRGIYYRGYRKSGSAFQAMLLSALLFALIHMNVNQAIYAFLMGVLAVLLVEASGSLWASVFYHVLINSSQVFLMRIMMTANPDIYSDSATQLTNGTLAMAAGSFLIIAAIMAPFAWMILVWMSKNENRRGVLMEILEKRKEKKEKMISVPLVLAVLFCIIMIIYTEIVG</sequence>
<organism evidence="3 4">
    <name type="scientific">Suilimivivens aceti</name>
    <dbReference type="NCBI Taxonomy" id="2981774"/>
    <lineage>
        <taxon>Bacteria</taxon>
        <taxon>Bacillati</taxon>
        <taxon>Bacillota</taxon>
        <taxon>Clostridia</taxon>
        <taxon>Lachnospirales</taxon>
        <taxon>Lachnospiraceae</taxon>
        <taxon>Suilimivivens</taxon>
    </lineage>
</organism>
<keyword evidence="3" id="KW-0645">Protease</keyword>
<gene>
    <name evidence="3" type="ORF">OCV77_07965</name>
</gene>
<name>A0ABT2T2D5_9FIRM</name>
<feature type="transmembrane region" description="Helical" evidence="1">
    <location>
        <begin position="282"/>
        <end position="300"/>
    </location>
</feature>
<dbReference type="InterPro" id="IPR003675">
    <property type="entry name" value="Rce1/LyrA-like_dom"/>
</dbReference>
<keyword evidence="1" id="KW-0472">Membrane</keyword>
<keyword evidence="1" id="KW-1133">Transmembrane helix</keyword>
<proteinExistence type="predicted"/>
<comment type="caution">
    <text evidence="3">The sequence shown here is derived from an EMBL/GenBank/DDBJ whole genome shotgun (WGS) entry which is preliminary data.</text>
</comment>
<feature type="transmembrane region" description="Helical" evidence="1">
    <location>
        <begin position="38"/>
        <end position="56"/>
    </location>
</feature>
<accession>A0ABT2T2D5</accession>
<dbReference type="EMBL" id="JAOQKJ010000005">
    <property type="protein sequence ID" value="MCU6744430.1"/>
    <property type="molecule type" value="Genomic_DNA"/>
</dbReference>
<dbReference type="PANTHER" id="PTHR36435">
    <property type="entry name" value="SLR1288 PROTEIN"/>
    <property type="match status" value="1"/>
</dbReference>
<keyword evidence="4" id="KW-1185">Reference proteome</keyword>
<dbReference type="InterPro" id="IPR052710">
    <property type="entry name" value="CAAX_protease"/>
</dbReference>
<feature type="transmembrane region" description="Helical" evidence="1">
    <location>
        <begin position="234"/>
        <end position="258"/>
    </location>
</feature>
<dbReference type="Proteomes" id="UP001652432">
    <property type="component" value="Unassembled WGS sequence"/>
</dbReference>
<dbReference type="PANTHER" id="PTHR36435:SF1">
    <property type="entry name" value="CAAX AMINO TERMINAL PROTEASE FAMILY PROTEIN"/>
    <property type="match status" value="1"/>
</dbReference>
<evidence type="ECO:0000259" key="2">
    <source>
        <dbReference type="Pfam" id="PF02517"/>
    </source>
</evidence>
<dbReference type="Pfam" id="PF02517">
    <property type="entry name" value="Rce1-like"/>
    <property type="match status" value="1"/>
</dbReference>
<feature type="transmembrane region" description="Helical" evidence="1">
    <location>
        <begin position="7"/>
        <end position="32"/>
    </location>
</feature>
<feature type="transmembrane region" description="Helical" evidence="1">
    <location>
        <begin position="148"/>
        <end position="166"/>
    </location>
</feature>
<evidence type="ECO:0000313" key="3">
    <source>
        <dbReference type="EMBL" id="MCU6744430.1"/>
    </source>
</evidence>
<evidence type="ECO:0000313" key="4">
    <source>
        <dbReference type="Proteomes" id="UP001652432"/>
    </source>
</evidence>
<dbReference type="GO" id="GO:0008237">
    <property type="term" value="F:metallopeptidase activity"/>
    <property type="evidence" value="ECO:0007669"/>
    <property type="project" value="UniProtKB-KW"/>
</dbReference>
<dbReference type="RefSeq" id="WP_262574484.1">
    <property type="nucleotide sequence ID" value="NZ_JAOQKJ010000005.1"/>
</dbReference>
<protein>
    <submittedName>
        <fullName evidence="3">CPBP family intramembrane metalloprotease</fullName>
    </submittedName>
</protein>
<keyword evidence="3" id="KW-0378">Hydrolase</keyword>
<reference evidence="3 4" key="1">
    <citation type="journal article" date="2021" name="ISME Commun">
        <title>Automated analysis of genomic sequences facilitates high-throughput and comprehensive description of bacteria.</title>
        <authorList>
            <person name="Hitch T.C.A."/>
        </authorList>
    </citation>
    <scope>NUCLEOTIDE SEQUENCE [LARGE SCALE GENOMIC DNA]</scope>
    <source>
        <strain evidence="3 4">Sanger_18</strain>
    </source>
</reference>